<gene>
    <name evidence="3" type="ORF">JOE42_001743</name>
</gene>
<comment type="caution">
    <text evidence="3">The sequence shown here is derived from an EMBL/GenBank/DDBJ whole genome shotgun (WGS) entry which is preliminary data.</text>
</comment>
<dbReference type="NCBIfam" id="TIGR00095">
    <property type="entry name" value="16S rRNA (guanine(966)-N(2))-methyltransferase RsmD"/>
    <property type="match status" value="1"/>
</dbReference>
<dbReference type="CDD" id="cd02440">
    <property type="entry name" value="AdoMet_MTases"/>
    <property type="match status" value="1"/>
</dbReference>
<organism evidence="3 4">
    <name type="scientific">Rhodococcoides corynebacterioides</name>
    <dbReference type="NCBI Taxonomy" id="53972"/>
    <lineage>
        <taxon>Bacteria</taxon>
        <taxon>Bacillati</taxon>
        <taxon>Actinomycetota</taxon>
        <taxon>Actinomycetes</taxon>
        <taxon>Mycobacteriales</taxon>
        <taxon>Nocardiaceae</taxon>
        <taxon>Rhodococcoides</taxon>
    </lineage>
</organism>
<dbReference type="Proteomes" id="UP000703038">
    <property type="component" value="Unassembled WGS sequence"/>
</dbReference>
<dbReference type="GO" id="GO:0052913">
    <property type="term" value="F:16S rRNA (guanine(966)-N(2))-methyltransferase activity"/>
    <property type="evidence" value="ECO:0007669"/>
    <property type="project" value="UniProtKB-EC"/>
</dbReference>
<dbReference type="InterPro" id="IPR002052">
    <property type="entry name" value="DNA_methylase_N6_adenine_CS"/>
</dbReference>
<dbReference type="InterPro" id="IPR004398">
    <property type="entry name" value="RNA_MeTrfase_RsmD"/>
</dbReference>
<name>A0ABS2KTN3_9NOCA</name>
<dbReference type="EC" id="2.1.1.171" evidence="3"/>
<proteinExistence type="predicted"/>
<dbReference type="PIRSF" id="PIRSF004553">
    <property type="entry name" value="CHP00095"/>
    <property type="match status" value="1"/>
</dbReference>
<keyword evidence="2 3" id="KW-0808">Transferase</keyword>
<keyword evidence="4" id="KW-1185">Reference proteome</keyword>
<dbReference type="PROSITE" id="PS00092">
    <property type="entry name" value="N6_MTASE"/>
    <property type="match status" value="1"/>
</dbReference>
<reference evidence="3 4" key="1">
    <citation type="submission" date="2021-01" db="EMBL/GenBank/DDBJ databases">
        <title>Genomics of switchgrass bacterial isolates.</title>
        <authorList>
            <person name="Shade A."/>
        </authorList>
    </citation>
    <scope>NUCLEOTIDE SEQUENCE [LARGE SCALE GENOMIC DNA]</scope>
    <source>
        <strain evidence="3 4">PvP111</strain>
    </source>
</reference>
<evidence type="ECO:0000256" key="1">
    <source>
        <dbReference type="ARBA" id="ARBA00022603"/>
    </source>
</evidence>
<dbReference type="PANTHER" id="PTHR43542">
    <property type="entry name" value="METHYLTRANSFERASE"/>
    <property type="match status" value="1"/>
</dbReference>
<dbReference type="InterPro" id="IPR029063">
    <property type="entry name" value="SAM-dependent_MTases_sf"/>
</dbReference>
<dbReference type="EMBL" id="JAFBBK010000001">
    <property type="protein sequence ID" value="MBM7415010.1"/>
    <property type="molecule type" value="Genomic_DNA"/>
</dbReference>
<accession>A0ABS2KTN3</accession>
<dbReference type="RefSeq" id="WP_204867925.1">
    <property type="nucleotide sequence ID" value="NZ_JAFBBK010000001.1"/>
</dbReference>
<evidence type="ECO:0000256" key="2">
    <source>
        <dbReference type="ARBA" id="ARBA00022679"/>
    </source>
</evidence>
<evidence type="ECO:0000313" key="3">
    <source>
        <dbReference type="EMBL" id="MBM7415010.1"/>
    </source>
</evidence>
<dbReference type="SUPFAM" id="SSF53335">
    <property type="entry name" value="S-adenosyl-L-methionine-dependent methyltransferases"/>
    <property type="match status" value="1"/>
</dbReference>
<dbReference type="PANTHER" id="PTHR43542:SF1">
    <property type="entry name" value="METHYLTRANSFERASE"/>
    <property type="match status" value="1"/>
</dbReference>
<evidence type="ECO:0000313" key="4">
    <source>
        <dbReference type="Proteomes" id="UP000703038"/>
    </source>
</evidence>
<protein>
    <submittedName>
        <fullName evidence="3">16S rRNA (Guanine966-N2)-methyltransferase</fullName>
        <ecNumber evidence="3">2.1.1.171</ecNumber>
    </submittedName>
</protein>
<dbReference type="Pfam" id="PF03602">
    <property type="entry name" value="Cons_hypoth95"/>
    <property type="match status" value="1"/>
</dbReference>
<dbReference type="Gene3D" id="3.40.50.150">
    <property type="entry name" value="Vaccinia Virus protein VP39"/>
    <property type="match status" value="1"/>
</dbReference>
<keyword evidence="1 3" id="KW-0489">Methyltransferase</keyword>
<sequence length="186" mass="19567">MTRIVAGTAGGRSLVVPSHGTRPTADRVREALFSALESRMYLDGASVLDLYAGSGALGLEALSRGAEHVLLVENDARAAAVVARNIESVGLPGAQVRTAPVAAVVGGTPERRYDLVLADPPYSVSDSAVSSVLDRLVDGEWLAEDALVVVERSSRSPATVWPAGLVELKAKRYGEARIDMARFEVA</sequence>